<organism evidence="3 4">
    <name type="scientific">Rariglobus hedericola</name>
    <dbReference type="NCBI Taxonomy" id="2597822"/>
    <lineage>
        <taxon>Bacteria</taxon>
        <taxon>Pseudomonadati</taxon>
        <taxon>Verrucomicrobiota</taxon>
        <taxon>Opitutia</taxon>
        <taxon>Opitutales</taxon>
        <taxon>Opitutaceae</taxon>
        <taxon>Rariglobus</taxon>
    </lineage>
</organism>
<dbReference type="EMBL" id="VMBG01000003">
    <property type="protein sequence ID" value="TSJ75873.1"/>
    <property type="molecule type" value="Genomic_DNA"/>
</dbReference>
<accession>A0A556QGW3</accession>
<keyword evidence="4" id="KW-1185">Reference proteome</keyword>
<gene>
    <name evidence="3" type="ORF">FPL22_16570</name>
</gene>
<evidence type="ECO:0000313" key="4">
    <source>
        <dbReference type="Proteomes" id="UP000315648"/>
    </source>
</evidence>
<dbReference type="PRINTS" id="PR01438">
    <property type="entry name" value="UNVRSLSTRESS"/>
</dbReference>
<dbReference type="Pfam" id="PF00582">
    <property type="entry name" value="Usp"/>
    <property type="match status" value="1"/>
</dbReference>
<sequence length="155" mass="16409">MKTILTPVDFSAATHGVLAAAVELARATDGQVVLLHSVQYPVVTTDYGLTADVMRETIEISQNAATKQIAHLEKLVSAKGVPVSSRMASGFAAGNILDEAKKLRAAYIVLGSHGHTAFYDLLVGSTTNAVLKKATCPVVVVPVVRAKKKKSVKKR</sequence>
<dbReference type="AlphaFoldDB" id="A0A556QGW3"/>
<dbReference type="InterPro" id="IPR006016">
    <property type="entry name" value="UspA"/>
</dbReference>
<dbReference type="PANTHER" id="PTHR46268">
    <property type="entry name" value="STRESS RESPONSE PROTEIN NHAX"/>
    <property type="match status" value="1"/>
</dbReference>
<dbReference type="InterPro" id="IPR006015">
    <property type="entry name" value="Universal_stress_UspA"/>
</dbReference>
<dbReference type="CDD" id="cd00293">
    <property type="entry name" value="USP-like"/>
    <property type="match status" value="1"/>
</dbReference>
<dbReference type="SUPFAM" id="SSF52402">
    <property type="entry name" value="Adenine nucleotide alpha hydrolases-like"/>
    <property type="match status" value="1"/>
</dbReference>
<protein>
    <submittedName>
        <fullName evidence="3">Universal stress protein</fullName>
    </submittedName>
</protein>
<name>A0A556QGW3_9BACT</name>
<dbReference type="Proteomes" id="UP000315648">
    <property type="component" value="Unassembled WGS sequence"/>
</dbReference>
<proteinExistence type="inferred from homology"/>
<dbReference type="Gene3D" id="3.40.50.620">
    <property type="entry name" value="HUPs"/>
    <property type="match status" value="1"/>
</dbReference>
<evidence type="ECO:0000259" key="2">
    <source>
        <dbReference type="Pfam" id="PF00582"/>
    </source>
</evidence>
<evidence type="ECO:0000313" key="3">
    <source>
        <dbReference type="EMBL" id="TSJ75873.1"/>
    </source>
</evidence>
<dbReference type="InterPro" id="IPR014729">
    <property type="entry name" value="Rossmann-like_a/b/a_fold"/>
</dbReference>
<reference evidence="3 4" key="1">
    <citation type="submission" date="2019-07" db="EMBL/GenBank/DDBJ databases">
        <title>Description of 53C-WASEF.</title>
        <authorList>
            <person name="Pitt A."/>
            <person name="Hahn M.W."/>
        </authorList>
    </citation>
    <scope>NUCLEOTIDE SEQUENCE [LARGE SCALE GENOMIC DNA]</scope>
    <source>
        <strain evidence="3 4">53C-WASEF</strain>
    </source>
</reference>
<comment type="caution">
    <text evidence="3">The sequence shown here is derived from an EMBL/GenBank/DDBJ whole genome shotgun (WGS) entry which is preliminary data.</text>
</comment>
<comment type="similarity">
    <text evidence="1">Belongs to the universal stress protein A family.</text>
</comment>
<evidence type="ECO:0000256" key="1">
    <source>
        <dbReference type="ARBA" id="ARBA00008791"/>
    </source>
</evidence>
<dbReference type="RefSeq" id="WP_144354146.1">
    <property type="nucleotide sequence ID" value="NZ_CBCRVV010000004.1"/>
</dbReference>
<dbReference type="OrthoDB" id="8547832at2"/>
<feature type="domain" description="UspA" evidence="2">
    <location>
        <begin position="1"/>
        <end position="142"/>
    </location>
</feature>
<dbReference type="PANTHER" id="PTHR46268:SF6">
    <property type="entry name" value="UNIVERSAL STRESS PROTEIN UP12"/>
    <property type="match status" value="1"/>
</dbReference>